<evidence type="ECO:0000256" key="5">
    <source>
        <dbReference type="ARBA" id="ARBA00022683"/>
    </source>
</evidence>
<dbReference type="Pfam" id="PF02302">
    <property type="entry name" value="PTS_IIB"/>
    <property type="match status" value="1"/>
</dbReference>
<protein>
    <submittedName>
        <fullName evidence="9">PTS system, cellobiose-specific IIB component</fullName>
    </submittedName>
</protein>
<dbReference type="InterPro" id="IPR003501">
    <property type="entry name" value="PTS_EIIB_2/3"/>
</dbReference>
<dbReference type="CDD" id="cd05564">
    <property type="entry name" value="PTS_IIB_chitobiose_lichenan"/>
    <property type="match status" value="1"/>
</dbReference>
<dbReference type="GO" id="GO:0009401">
    <property type="term" value="P:phosphoenolpyruvate-dependent sugar phosphotransferase system"/>
    <property type="evidence" value="ECO:0007669"/>
    <property type="project" value="UniProtKB-KW"/>
</dbReference>
<dbReference type="OrthoDB" id="9808134at2"/>
<organism evidence="9 10">
    <name type="scientific">Spiroplasma litorale</name>
    <dbReference type="NCBI Taxonomy" id="216942"/>
    <lineage>
        <taxon>Bacteria</taxon>
        <taxon>Bacillati</taxon>
        <taxon>Mycoplasmatota</taxon>
        <taxon>Mollicutes</taxon>
        <taxon>Entomoplasmatales</taxon>
        <taxon>Spiroplasmataceae</taxon>
        <taxon>Spiroplasma</taxon>
    </lineage>
</organism>
<dbReference type="STRING" id="216942.SLITO_v1c05980"/>
<feature type="modified residue" description="Phosphocysteine; by EIIA" evidence="7">
    <location>
        <position position="9"/>
    </location>
</feature>
<reference evidence="9 10" key="1">
    <citation type="journal article" date="2015" name="Genome Announc.">
        <title>Complete Genome Sequence of Spiroplasma litorale TN-1T (DSM 21781), a Bacterium Isolated from a Green-Eyed Horsefly (Tabanus nigrovittatus).</title>
        <authorList>
            <person name="Lo W.S."/>
            <person name="Lai Y.C."/>
            <person name="Lien Y.W."/>
            <person name="Wang T.H."/>
            <person name="Kuo C.H."/>
        </authorList>
    </citation>
    <scope>NUCLEOTIDE SEQUENCE [LARGE SCALE GENOMIC DNA]</scope>
    <source>
        <strain evidence="9 10">TN-1</strain>
    </source>
</reference>
<keyword evidence="4" id="KW-0808">Transferase</keyword>
<dbReference type="GO" id="GO:0008982">
    <property type="term" value="F:protein-N(PI)-phosphohistidine-sugar phosphotransferase activity"/>
    <property type="evidence" value="ECO:0007669"/>
    <property type="project" value="InterPro"/>
</dbReference>
<keyword evidence="6" id="KW-0418">Kinase</keyword>
<dbReference type="PROSITE" id="PS51100">
    <property type="entry name" value="PTS_EIIB_TYPE_3"/>
    <property type="match status" value="1"/>
</dbReference>
<keyword evidence="10" id="KW-1185">Reference proteome</keyword>
<feature type="domain" description="PTS EIIB type-3" evidence="8">
    <location>
        <begin position="2"/>
        <end position="100"/>
    </location>
</feature>
<dbReference type="RefSeq" id="WP_075058330.1">
    <property type="nucleotide sequence ID" value="NZ_CP012357.1"/>
</dbReference>
<evidence type="ECO:0000313" key="9">
    <source>
        <dbReference type="EMBL" id="AKX34232.1"/>
    </source>
</evidence>
<dbReference type="PATRIC" id="fig|216942.3.peg.605"/>
<dbReference type="InterPro" id="IPR051819">
    <property type="entry name" value="PTS_sugar-specific_EIIB"/>
</dbReference>
<dbReference type="InterPro" id="IPR013012">
    <property type="entry name" value="PTS_EIIB_3"/>
</dbReference>
<dbReference type="PANTHER" id="PTHR34581:SF2">
    <property type="entry name" value="PTS SYSTEM N,N'-DIACETYLCHITOBIOSE-SPECIFIC EIIB COMPONENT"/>
    <property type="match status" value="1"/>
</dbReference>
<keyword evidence="5" id="KW-0598">Phosphotransferase system</keyword>
<keyword evidence="3" id="KW-0762">Sugar transport</keyword>
<dbReference type="Gene3D" id="3.40.50.2300">
    <property type="match status" value="1"/>
</dbReference>
<evidence type="ECO:0000256" key="3">
    <source>
        <dbReference type="ARBA" id="ARBA00022597"/>
    </source>
</evidence>
<dbReference type="EMBL" id="CP012357">
    <property type="protein sequence ID" value="AKX34232.1"/>
    <property type="molecule type" value="Genomic_DNA"/>
</dbReference>
<dbReference type="PANTHER" id="PTHR34581">
    <property type="entry name" value="PTS SYSTEM N,N'-DIACETYLCHITOBIOSE-SPECIFIC EIIB COMPONENT"/>
    <property type="match status" value="1"/>
</dbReference>
<evidence type="ECO:0000256" key="1">
    <source>
        <dbReference type="ARBA" id="ARBA00022448"/>
    </source>
</evidence>
<evidence type="ECO:0000259" key="8">
    <source>
        <dbReference type="PROSITE" id="PS51100"/>
    </source>
</evidence>
<dbReference type="InterPro" id="IPR036095">
    <property type="entry name" value="PTS_EIIB-like_sf"/>
</dbReference>
<dbReference type="Proteomes" id="UP000067476">
    <property type="component" value="Chromosome"/>
</dbReference>
<keyword evidence="2" id="KW-0597">Phosphoprotein</keyword>
<evidence type="ECO:0000256" key="6">
    <source>
        <dbReference type="ARBA" id="ARBA00022777"/>
    </source>
</evidence>
<proteinExistence type="predicted"/>
<dbReference type="SUPFAM" id="SSF52794">
    <property type="entry name" value="PTS system IIB component-like"/>
    <property type="match status" value="1"/>
</dbReference>
<dbReference type="AlphaFoldDB" id="A0A0K1W2A3"/>
<gene>
    <name evidence="9" type="primary">celA</name>
    <name evidence="9" type="ORF">SLITO_v1c05980</name>
</gene>
<evidence type="ECO:0000256" key="2">
    <source>
        <dbReference type="ARBA" id="ARBA00022553"/>
    </source>
</evidence>
<evidence type="ECO:0000256" key="4">
    <source>
        <dbReference type="ARBA" id="ARBA00022679"/>
    </source>
</evidence>
<evidence type="ECO:0000256" key="7">
    <source>
        <dbReference type="PROSITE-ProRule" id="PRU00423"/>
    </source>
</evidence>
<sequence>MAKKVLLACAAGLSTSMMVQKMQEAAKKIGLEYEIWAQPVSKAISLVNEVDFVLLGPQVRFELGRFQKASTGTPVEVIDMRAYGTMNGELVINTIKDKIK</sequence>
<keyword evidence="1" id="KW-0813">Transport</keyword>
<evidence type="ECO:0000313" key="10">
    <source>
        <dbReference type="Proteomes" id="UP000067476"/>
    </source>
</evidence>
<accession>A0A0K1W2A3</accession>
<dbReference type="KEGG" id="sll:SLITO_v1c05980"/>
<name>A0A0K1W2A3_9MOLU</name>
<dbReference type="GO" id="GO:0016301">
    <property type="term" value="F:kinase activity"/>
    <property type="evidence" value="ECO:0007669"/>
    <property type="project" value="UniProtKB-KW"/>
</dbReference>